<dbReference type="KEGG" id="sbn:Sbal195_1004"/>
<dbReference type="AlphaFoldDB" id="A9L3D1"/>
<organism evidence="1 2">
    <name type="scientific">Shewanella baltica (strain OS195)</name>
    <dbReference type="NCBI Taxonomy" id="399599"/>
    <lineage>
        <taxon>Bacteria</taxon>
        <taxon>Pseudomonadati</taxon>
        <taxon>Pseudomonadota</taxon>
        <taxon>Gammaproteobacteria</taxon>
        <taxon>Alteromonadales</taxon>
        <taxon>Shewanellaceae</taxon>
        <taxon>Shewanella</taxon>
    </lineage>
</organism>
<proteinExistence type="predicted"/>
<evidence type="ECO:0000313" key="1">
    <source>
        <dbReference type="EMBL" id="ABX48180.1"/>
    </source>
</evidence>
<reference evidence="1 2" key="1">
    <citation type="submission" date="2007-11" db="EMBL/GenBank/DDBJ databases">
        <title>Complete sequence of chromosome of Shewanella baltica OS195.</title>
        <authorList>
            <consortium name="US DOE Joint Genome Institute"/>
            <person name="Copeland A."/>
            <person name="Lucas S."/>
            <person name="Lapidus A."/>
            <person name="Barry K."/>
            <person name="Glavina del Rio T."/>
            <person name="Dalin E."/>
            <person name="Tice H."/>
            <person name="Pitluck S."/>
            <person name="Chain P."/>
            <person name="Malfatti S."/>
            <person name="Shin M."/>
            <person name="Vergez L."/>
            <person name="Schmutz J."/>
            <person name="Larimer F."/>
            <person name="Land M."/>
            <person name="Hauser L."/>
            <person name="Kyrpides N."/>
            <person name="Kim E."/>
            <person name="Brettar I."/>
            <person name="Rodrigues J."/>
            <person name="Konstantinidis K."/>
            <person name="Klappenbach J."/>
            <person name="Hofle M."/>
            <person name="Tiedje J."/>
            <person name="Richardson P."/>
        </authorList>
    </citation>
    <scope>NUCLEOTIDE SEQUENCE [LARGE SCALE GENOMIC DNA]</scope>
    <source>
        <strain evidence="1 2">OS195</strain>
    </source>
</reference>
<name>A9L3D1_SHEB9</name>
<gene>
    <name evidence="1" type="ordered locus">Sbal195_1004</name>
</gene>
<dbReference type="EMBL" id="CP000891">
    <property type="protein sequence ID" value="ABX48180.1"/>
    <property type="molecule type" value="Genomic_DNA"/>
</dbReference>
<protein>
    <submittedName>
        <fullName evidence="1">Uncharacterized protein</fullName>
    </submittedName>
</protein>
<dbReference type="HOGENOM" id="CLU_2452929_0_0_6"/>
<accession>A9L3D1</accession>
<dbReference type="Proteomes" id="UP000000770">
    <property type="component" value="Chromosome"/>
</dbReference>
<sequence>MLSGFYSDVRSVIQLSYVMAEFCSAPFAQRPLFSALWPMRSLSPFSHVKIGSLAKTDRLTRRDFMPPQDQAIVLFDGDRFSHMQSYQHC</sequence>
<evidence type="ECO:0000313" key="2">
    <source>
        <dbReference type="Proteomes" id="UP000000770"/>
    </source>
</evidence>